<proteinExistence type="predicted"/>
<organism evidence="1 2">
    <name type="scientific">Paenibacillus peoriae</name>
    <dbReference type="NCBI Taxonomy" id="59893"/>
    <lineage>
        <taxon>Bacteria</taxon>
        <taxon>Bacillati</taxon>
        <taxon>Bacillota</taxon>
        <taxon>Bacilli</taxon>
        <taxon>Bacillales</taxon>
        <taxon>Paenibacillaceae</taxon>
        <taxon>Paenibacillus</taxon>
    </lineage>
</organism>
<evidence type="ECO:0000313" key="2">
    <source>
        <dbReference type="Proteomes" id="UP000516384"/>
    </source>
</evidence>
<sequence length="76" mass="8676">MIRPLPFFDENLKSYLLSLAAANKAKNIYHVYKVVGLVKGNQICNLEIITDQSNSLEKLSKYTKINLICEISTRMN</sequence>
<protein>
    <submittedName>
        <fullName evidence="1">Uncharacterized protein</fullName>
    </submittedName>
</protein>
<accession>A0A7H0Y1W3</accession>
<gene>
    <name evidence="1" type="ORF">IAQ67_14150</name>
</gene>
<dbReference type="EMBL" id="CP061172">
    <property type="protein sequence ID" value="QNR65071.1"/>
    <property type="molecule type" value="Genomic_DNA"/>
</dbReference>
<reference evidence="1 2" key="1">
    <citation type="submission" date="2020-09" db="EMBL/GenBank/DDBJ databases">
        <title>Characterization of Paenibacillus peoriae strain ZF390 with broad-spectrum antimicrobial activity as a potential biocontrol agent.</title>
        <authorList>
            <person name="Li L."/>
            <person name="Zhao Y."/>
            <person name="Li B."/>
            <person name="Xie X."/>
        </authorList>
    </citation>
    <scope>NUCLEOTIDE SEQUENCE [LARGE SCALE GENOMIC DNA]</scope>
    <source>
        <strain evidence="1 2">ZF390</strain>
    </source>
</reference>
<name>A0A7H0Y1W3_9BACL</name>
<dbReference type="Proteomes" id="UP000516384">
    <property type="component" value="Chromosome"/>
</dbReference>
<dbReference type="AlphaFoldDB" id="A0A7H0Y1W3"/>
<evidence type="ECO:0000313" key="1">
    <source>
        <dbReference type="EMBL" id="QNR65071.1"/>
    </source>
</evidence>